<dbReference type="PANTHER" id="PTHR11012">
    <property type="entry name" value="PROTEIN KINASE-LIKE DOMAIN-CONTAINING"/>
    <property type="match status" value="1"/>
</dbReference>
<dbReference type="Pfam" id="PF02958">
    <property type="entry name" value="EcKL"/>
    <property type="match status" value="1"/>
</dbReference>
<dbReference type="InterPro" id="IPR011009">
    <property type="entry name" value="Kinase-like_dom_sf"/>
</dbReference>
<protein>
    <recommendedName>
        <fullName evidence="1">CHK kinase-like domain-containing protein</fullName>
    </recommendedName>
</protein>
<dbReference type="Gene3D" id="3.90.1200.10">
    <property type="match status" value="1"/>
</dbReference>
<organism evidence="2 4">
    <name type="scientific">Arctia plantaginis</name>
    <name type="common">Wood tiger moth</name>
    <name type="synonym">Phalaena plantaginis</name>
    <dbReference type="NCBI Taxonomy" id="874455"/>
    <lineage>
        <taxon>Eukaryota</taxon>
        <taxon>Metazoa</taxon>
        <taxon>Ecdysozoa</taxon>
        <taxon>Arthropoda</taxon>
        <taxon>Hexapoda</taxon>
        <taxon>Insecta</taxon>
        <taxon>Pterygota</taxon>
        <taxon>Neoptera</taxon>
        <taxon>Endopterygota</taxon>
        <taxon>Lepidoptera</taxon>
        <taxon>Glossata</taxon>
        <taxon>Ditrysia</taxon>
        <taxon>Noctuoidea</taxon>
        <taxon>Erebidae</taxon>
        <taxon>Arctiinae</taxon>
        <taxon>Arctia</taxon>
    </lineage>
</organism>
<comment type="caution">
    <text evidence="2">The sequence shown here is derived from an EMBL/GenBank/DDBJ whole genome shotgun (WGS) entry which is preliminary data.</text>
</comment>
<dbReference type="InterPro" id="IPR015897">
    <property type="entry name" value="CHK_kinase-like"/>
</dbReference>
<evidence type="ECO:0000313" key="3">
    <source>
        <dbReference type="EMBL" id="CAB3238433.1"/>
    </source>
</evidence>
<dbReference type="SUPFAM" id="SSF56112">
    <property type="entry name" value="Protein kinase-like (PK-like)"/>
    <property type="match status" value="1"/>
</dbReference>
<proteinExistence type="predicted"/>
<accession>A0A8S0ZIW4</accession>
<dbReference type="InterPro" id="IPR004119">
    <property type="entry name" value="EcKL"/>
</dbReference>
<evidence type="ECO:0000313" key="2">
    <source>
        <dbReference type="EMBL" id="CAB3233417.1"/>
    </source>
</evidence>
<sequence length="401" mass="46712">MAAISEEYISSLLQKVTSAHSVQTWRYTLEKFETVGQNYFGIILPVVLYGERDGKNVQIEIVLKLAPTDERYRISGAVTLMFSREIYVYDTLLNTYQKVQDNFPANLQYVIPRCYYLQKEYCKEAIVMQNMYAEGFRPYSHEMFLDVDHIIIALKSLAKLHGLSFLLEYKHPELYNDISKVCVPLTEESGKRYMEIMKDRLNKAIKKFEGTEYVPLLQRLNHNCSTFFKLGATSVQRTCICHGDIWKENILYRYEDNKPATACLIDYQNTRISCSAYDTLYLILSSTNTDVRRKHYYQLLDIYYDTFQEMLKEGGLESEQVYSRQMLDHDLKVIAPACVITANCALWLSSGLQEEGHVRSKITWSTPEEKDKAVNKYRQIVRSIIDDCCNYGYISLNCDDH</sequence>
<evidence type="ECO:0000313" key="5">
    <source>
        <dbReference type="Proteomes" id="UP000494256"/>
    </source>
</evidence>
<dbReference type="SMART" id="SM00587">
    <property type="entry name" value="CHK"/>
    <property type="match status" value="1"/>
</dbReference>
<dbReference type="Proteomes" id="UP000494256">
    <property type="component" value="Unassembled WGS sequence"/>
</dbReference>
<name>A0A8S0ZIW4_ARCPL</name>
<evidence type="ECO:0000259" key="1">
    <source>
        <dbReference type="SMART" id="SM00587"/>
    </source>
</evidence>
<dbReference type="Proteomes" id="UP000494106">
    <property type="component" value="Unassembled WGS sequence"/>
</dbReference>
<reference evidence="4 5" key="1">
    <citation type="submission" date="2020-04" db="EMBL/GenBank/DDBJ databases">
        <authorList>
            <person name="Wallbank WR R."/>
            <person name="Pardo Diaz C."/>
            <person name="Kozak K."/>
            <person name="Martin S."/>
            <person name="Jiggins C."/>
            <person name="Moest M."/>
            <person name="Warren A I."/>
            <person name="Byers J.R.P. K."/>
            <person name="Montejo-Kovacevich G."/>
            <person name="Yen C E."/>
        </authorList>
    </citation>
    <scope>NUCLEOTIDE SEQUENCE [LARGE SCALE GENOMIC DNA]</scope>
</reference>
<dbReference type="AlphaFoldDB" id="A0A8S0ZIW4"/>
<evidence type="ECO:0000313" key="4">
    <source>
        <dbReference type="Proteomes" id="UP000494106"/>
    </source>
</evidence>
<keyword evidence="4" id="KW-1185">Reference proteome</keyword>
<dbReference type="OrthoDB" id="7634340at2759"/>
<dbReference type="EMBL" id="CADEBC010000479">
    <property type="protein sequence ID" value="CAB3233417.1"/>
    <property type="molecule type" value="Genomic_DNA"/>
</dbReference>
<dbReference type="EMBL" id="CADEBD010000306">
    <property type="protein sequence ID" value="CAB3238433.1"/>
    <property type="molecule type" value="Genomic_DNA"/>
</dbReference>
<dbReference type="PANTHER" id="PTHR11012:SF8">
    <property type="entry name" value="JUVENILE HORMONE-INDUCIBLE PROTEIN 26"/>
    <property type="match status" value="1"/>
</dbReference>
<gene>
    <name evidence="2" type="ORF">APLA_LOCUS5257</name>
    <name evidence="3" type="ORF">APLA_LOCUS8226</name>
</gene>
<feature type="domain" description="CHK kinase-like" evidence="1">
    <location>
        <begin position="126"/>
        <end position="313"/>
    </location>
</feature>